<gene>
    <name evidence="3" type="ORF">MJA45_13925</name>
</gene>
<organism evidence="3 4">
    <name type="scientific">Paenibacillus aurantius</name>
    <dbReference type="NCBI Taxonomy" id="2918900"/>
    <lineage>
        <taxon>Bacteria</taxon>
        <taxon>Bacillati</taxon>
        <taxon>Bacillota</taxon>
        <taxon>Bacilli</taxon>
        <taxon>Bacillales</taxon>
        <taxon>Paenibacillaceae</taxon>
        <taxon>Paenibacillus</taxon>
    </lineage>
</organism>
<evidence type="ECO:0000313" key="3">
    <source>
        <dbReference type="EMBL" id="WNQ14067.1"/>
    </source>
</evidence>
<feature type="transmembrane region" description="Helical" evidence="2">
    <location>
        <begin position="364"/>
        <end position="384"/>
    </location>
</feature>
<name>A0AA96RHI6_9BACL</name>
<dbReference type="GO" id="GO:0006508">
    <property type="term" value="P:proteolysis"/>
    <property type="evidence" value="ECO:0007669"/>
    <property type="project" value="UniProtKB-KW"/>
</dbReference>
<feature type="transmembrane region" description="Helical" evidence="2">
    <location>
        <begin position="36"/>
        <end position="54"/>
    </location>
</feature>
<keyword evidence="2" id="KW-1133">Transmembrane helix</keyword>
<feature type="region of interest" description="Disordered" evidence="1">
    <location>
        <begin position="505"/>
        <end position="551"/>
    </location>
</feature>
<evidence type="ECO:0000256" key="2">
    <source>
        <dbReference type="SAM" id="Phobius"/>
    </source>
</evidence>
<dbReference type="InterPro" id="IPR026898">
    <property type="entry name" value="PrsW"/>
</dbReference>
<evidence type="ECO:0000313" key="4">
    <source>
        <dbReference type="Proteomes" id="UP001305702"/>
    </source>
</evidence>
<sequence>MLQRLPWLKTVYTVWCWISLLFFIVCLFLFRDSRTMLVQYLWSFYVMLQFWFLCRSKTFTWKQAALFMLLGVFLVIPLTALTLLAAHGIFGGNTRDTWSQAVLTPIAEEVWKLLPLGLFLFFSRRASSMSLADYTLAGAGAGVGFQLMEELTRRWLNSGIIGRTYGYSTTLLGGETIHWDFWTLFPGRFEESLFPTVMSVSHPVHTGLVALGLGLAVRFRKQRGNKVFVLPGLLLAWSILDHMGYNGQDSLPDWFLKLSDWTGSGYLTKDAFILLLALGLFIDYAALNRIKGQLPKIEGEGWLTPFSELWYMGRALFTRRETFAPVLAWTRERREMGFSLLYGNEEAVSLRDSLHTRLQRHYRAAAGVTAVLLLLGVWAGFAAYSHISGHPTESACFSCMFDSLQNWWDRLDTWEKGAIVLGAFALSLLFVGFWPALGIALTAASIPASGHEIAKDIRDPKRLLTPETALSTLIALALSRVPFGRLAERLSGKAGRRLKEWLENLLKRPKKPKPEPDLPQKPHKPQKPEGEEPPSKKNPEEDPPPSDPEDYVHWSQARYKGVELYDSRNGALGEFDGVDLEKGVFYEAKSAKGLDRIHPKTGKPQQTPQQFTDKQLYQKTKVRINNLEKAVGTRTTPDGTSDIPTLEQIKGIRHFEFQLDGDSPALREAAENSLNRLRQDFPDYTFTIRFGVN</sequence>
<reference evidence="3 4" key="1">
    <citation type="submission" date="2022-02" db="EMBL/GenBank/DDBJ databases">
        <title>Paenibacillus sp. MBLB1776 Whole Genome Shotgun Sequencing.</title>
        <authorList>
            <person name="Hwang C.Y."/>
            <person name="Cho E.-S."/>
            <person name="Seo M.-J."/>
        </authorList>
    </citation>
    <scope>NUCLEOTIDE SEQUENCE [LARGE SCALE GENOMIC DNA]</scope>
    <source>
        <strain evidence="3 4">MBLB1776</strain>
    </source>
</reference>
<feature type="transmembrane region" description="Helical" evidence="2">
    <location>
        <begin position="12"/>
        <end position="30"/>
    </location>
</feature>
<dbReference type="Proteomes" id="UP001305702">
    <property type="component" value="Chromosome"/>
</dbReference>
<keyword evidence="4" id="KW-1185">Reference proteome</keyword>
<feature type="transmembrane region" description="Helical" evidence="2">
    <location>
        <begin position="418"/>
        <end position="442"/>
    </location>
</feature>
<keyword evidence="2" id="KW-0472">Membrane</keyword>
<keyword evidence="3" id="KW-0378">Hydrolase</keyword>
<keyword evidence="2" id="KW-0812">Transmembrane</keyword>
<keyword evidence="3" id="KW-0645">Protease</keyword>
<dbReference type="EMBL" id="CP130318">
    <property type="protein sequence ID" value="WNQ14067.1"/>
    <property type="molecule type" value="Genomic_DNA"/>
</dbReference>
<feature type="transmembrane region" description="Helical" evidence="2">
    <location>
        <begin position="265"/>
        <end position="287"/>
    </location>
</feature>
<evidence type="ECO:0000256" key="1">
    <source>
        <dbReference type="SAM" id="MobiDB-lite"/>
    </source>
</evidence>
<dbReference type="AlphaFoldDB" id="A0AA96RHI6"/>
<dbReference type="GO" id="GO:0008233">
    <property type="term" value="F:peptidase activity"/>
    <property type="evidence" value="ECO:0007669"/>
    <property type="project" value="UniProtKB-KW"/>
</dbReference>
<feature type="compositionally biased region" description="Basic and acidic residues" evidence="1">
    <location>
        <begin position="505"/>
        <end position="540"/>
    </location>
</feature>
<proteinExistence type="predicted"/>
<protein>
    <submittedName>
        <fullName evidence="3">PrsW family glutamic-type intramembrane protease</fullName>
        <ecNumber evidence="3">3.4.-.-</ecNumber>
    </submittedName>
</protein>
<dbReference type="EC" id="3.4.-.-" evidence="3"/>
<feature type="transmembrane region" description="Helical" evidence="2">
    <location>
        <begin position="227"/>
        <end position="245"/>
    </location>
</feature>
<dbReference type="KEGG" id="paun:MJA45_13925"/>
<dbReference type="RefSeq" id="WP_315607850.1">
    <property type="nucleotide sequence ID" value="NZ_CP130318.1"/>
</dbReference>
<dbReference type="Pfam" id="PF13367">
    <property type="entry name" value="PrsW-protease"/>
    <property type="match status" value="1"/>
</dbReference>
<feature type="transmembrane region" description="Helical" evidence="2">
    <location>
        <begin position="66"/>
        <end position="90"/>
    </location>
</feature>
<accession>A0AA96RHI6</accession>